<evidence type="ECO:0008006" key="3">
    <source>
        <dbReference type="Google" id="ProtNLM"/>
    </source>
</evidence>
<reference evidence="1" key="1">
    <citation type="submission" date="2023-06" db="EMBL/GenBank/DDBJ databases">
        <title>Genome-scale phylogeny and comparative genomics of the fungal order Sordariales.</title>
        <authorList>
            <consortium name="Lawrence Berkeley National Laboratory"/>
            <person name="Hensen N."/>
            <person name="Bonometti L."/>
            <person name="Westerberg I."/>
            <person name="Brannstrom I.O."/>
            <person name="Guillou S."/>
            <person name="Cros-Aarteil S."/>
            <person name="Calhoun S."/>
            <person name="Haridas S."/>
            <person name="Kuo A."/>
            <person name="Mondo S."/>
            <person name="Pangilinan J."/>
            <person name="Riley R."/>
            <person name="Labutti K."/>
            <person name="Andreopoulos B."/>
            <person name="Lipzen A."/>
            <person name="Chen C."/>
            <person name="Yanf M."/>
            <person name="Daum C."/>
            <person name="Ng V."/>
            <person name="Clum A."/>
            <person name="Steindorff A."/>
            <person name="Ohm R."/>
            <person name="Martin F."/>
            <person name="Silar P."/>
            <person name="Natvig D."/>
            <person name="Lalanne C."/>
            <person name="Gautier V."/>
            <person name="Ament-Velasquez S.L."/>
            <person name="Kruys A."/>
            <person name="Hutchinson M.I."/>
            <person name="Powell A.J."/>
            <person name="Barry K."/>
            <person name="Miller A.N."/>
            <person name="Grigoriev I.V."/>
            <person name="Debuchy R."/>
            <person name="Gladieux P."/>
            <person name="Thoren M.H."/>
            <person name="Johannesson H."/>
        </authorList>
    </citation>
    <scope>NUCLEOTIDE SEQUENCE</scope>
    <source>
        <strain evidence="1">8032-3</strain>
    </source>
</reference>
<evidence type="ECO:0000313" key="1">
    <source>
        <dbReference type="EMBL" id="KAK1772145.1"/>
    </source>
</evidence>
<evidence type="ECO:0000313" key="2">
    <source>
        <dbReference type="Proteomes" id="UP001244011"/>
    </source>
</evidence>
<proteinExistence type="predicted"/>
<accession>A0AAJ0C8K1</accession>
<dbReference type="GeneID" id="85315802"/>
<comment type="caution">
    <text evidence="1">The sequence shown here is derived from an EMBL/GenBank/DDBJ whole genome shotgun (WGS) entry which is preliminary data.</text>
</comment>
<organism evidence="1 2">
    <name type="scientific">Phialemonium atrogriseum</name>
    <dbReference type="NCBI Taxonomy" id="1093897"/>
    <lineage>
        <taxon>Eukaryota</taxon>
        <taxon>Fungi</taxon>
        <taxon>Dikarya</taxon>
        <taxon>Ascomycota</taxon>
        <taxon>Pezizomycotina</taxon>
        <taxon>Sordariomycetes</taxon>
        <taxon>Sordariomycetidae</taxon>
        <taxon>Cephalothecales</taxon>
        <taxon>Cephalothecaceae</taxon>
        <taxon>Phialemonium</taxon>
    </lineage>
</organism>
<dbReference type="Proteomes" id="UP001244011">
    <property type="component" value="Unassembled WGS sequence"/>
</dbReference>
<name>A0AAJ0C8K1_9PEZI</name>
<dbReference type="RefSeq" id="XP_060288358.1">
    <property type="nucleotide sequence ID" value="XM_060432615.1"/>
</dbReference>
<sequence>MKFTLVVEEPQNGDHFTPMEEVHVSKSYFKLFDQSKLVLPHDGSFITTKGYQEEPSLVPFIFSFPRHASRLDTATGTGSLLPPHLDIYSAGLKVRATYSITVRVHRPGLLKRSLKAQQELKYHPTALISPAQPCMGPGRLDYPECVRNTAMLPASSLGLPGDSPHEVLPPHCLPAYSPALMLELIMPYPALLSRGTKPKLQTLVHCPTGLVKAVGAVYIRSVTARLRSTTTSRIGSTSRTDTAYRPIWHATGVVPVDRQRFEVDCGVWQDCVPPDVPPSFESCGVSQAYAVEVILGVSSQLQPQTQWPSMWLRVLTCSFKYVVTSIGVVVTDPPPSYFAHDSPSLPEENGVLDVVNVVNEGVEPGLACCCGCCQRV</sequence>
<gene>
    <name evidence="1" type="ORF">QBC33DRAFT_614797</name>
</gene>
<protein>
    <recommendedName>
        <fullName evidence="3">Arrestin-like N-terminal domain-containing protein</fullName>
    </recommendedName>
</protein>
<keyword evidence="2" id="KW-1185">Reference proteome</keyword>
<dbReference type="EMBL" id="MU838997">
    <property type="protein sequence ID" value="KAK1772145.1"/>
    <property type="molecule type" value="Genomic_DNA"/>
</dbReference>
<dbReference type="AlphaFoldDB" id="A0AAJ0C8K1"/>